<name>A0A2R6WKV1_MARPO</name>
<evidence type="ECO:0000313" key="3">
    <source>
        <dbReference type="Proteomes" id="UP000244005"/>
    </source>
</evidence>
<feature type="region of interest" description="Disordered" evidence="1">
    <location>
        <begin position="94"/>
        <end position="135"/>
    </location>
</feature>
<evidence type="ECO:0000313" key="2">
    <source>
        <dbReference type="EMBL" id="PTQ34488.1"/>
    </source>
</evidence>
<gene>
    <name evidence="2" type="ORF">MARPO_0080s0096</name>
</gene>
<dbReference type="Proteomes" id="UP000244005">
    <property type="component" value="Unassembled WGS sequence"/>
</dbReference>
<evidence type="ECO:0000256" key="1">
    <source>
        <dbReference type="SAM" id="MobiDB-lite"/>
    </source>
</evidence>
<feature type="compositionally biased region" description="Basic and acidic residues" evidence="1">
    <location>
        <begin position="42"/>
        <end position="58"/>
    </location>
</feature>
<accession>A0A2R6WKV1</accession>
<dbReference type="EMBL" id="KZ772752">
    <property type="protein sequence ID" value="PTQ34488.1"/>
    <property type="molecule type" value="Genomic_DNA"/>
</dbReference>
<proteinExistence type="predicted"/>
<reference evidence="3" key="1">
    <citation type="journal article" date="2017" name="Cell">
        <title>Insights into land plant evolution garnered from the Marchantia polymorpha genome.</title>
        <authorList>
            <person name="Bowman J.L."/>
            <person name="Kohchi T."/>
            <person name="Yamato K.T."/>
            <person name="Jenkins J."/>
            <person name="Shu S."/>
            <person name="Ishizaki K."/>
            <person name="Yamaoka S."/>
            <person name="Nishihama R."/>
            <person name="Nakamura Y."/>
            <person name="Berger F."/>
            <person name="Adam C."/>
            <person name="Aki S.S."/>
            <person name="Althoff F."/>
            <person name="Araki T."/>
            <person name="Arteaga-Vazquez M.A."/>
            <person name="Balasubrmanian S."/>
            <person name="Barry K."/>
            <person name="Bauer D."/>
            <person name="Boehm C.R."/>
            <person name="Briginshaw L."/>
            <person name="Caballero-Perez J."/>
            <person name="Catarino B."/>
            <person name="Chen F."/>
            <person name="Chiyoda S."/>
            <person name="Chovatia M."/>
            <person name="Davies K.M."/>
            <person name="Delmans M."/>
            <person name="Demura T."/>
            <person name="Dierschke T."/>
            <person name="Dolan L."/>
            <person name="Dorantes-Acosta A.E."/>
            <person name="Eklund D.M."/>
            <person name="Florent S.N."/>
            <person name="Flores-Sandoval E."/>
            <person name="Fujiyama A."/>
            <person name="Fukuzawa H."/>
            <person name="Galik B."/>
            <person name="Grimanelli D."/>
            <person name="Grimwood J."/>
            <person name="Grossniklaus U."/>
            <person name="Hamada T."/>
            <person name="Haseloff J."/>
            <person name="Hetherington A.J."/>
            <person name="Higo A."/>
            <person name="Hirakawa Y."/>
            <person name="Hundley H.N."/>
            <person name="Ikeda Y."/>
            <person name="Inoue K."/>
            <person name="Inoue S.I."/>
            <person name="Ishida S."/>
            <person name="Jia Q."/>
            <person name="Kakita M."/>
            <person name="Kanazawa T."/>
            <person name="Kawai Y."/>
            <person name="Kawashima T."/>
            <person name="Kennedy M."/>
            <person name="Kinose K."/>
            <person name="Kinoshita T."/>
            <person name="Kohara Y."/>
            <person name="Koide E."/>
            <person name="Komatsu K."/>
            <person name="Kopischke S."/>
            <person name="Kubo M."/>
            <person name="Kyozuka J."/>
            <person name="Lagercrantz U."/>
            <person name="Lin S.S."/>
            <person name="Lindquist E."/>
            <person name="Lipzen A.M."/>
            <person name="Lu C.W."/>
            <person name="De Luna E."/>
            <person name="Martienssen R.A."/>
            <person name="Minamino N."/>
            <person name="Mizutani M."/>
            <person name="Mizutani M."/>
            <person name="Mochizuki N."/>
            <person name="Monte I."/>
            <person name="Mosher R."/>
            <person name="Nagasaki H."/>
            <person name="Nakagami H."/>
            <person name="Naramoto S."/>
            <person name="Nishitani K."/>
            <person name="Ohtani M."/>
            <person name="Okamoto T."/>
            <person name="Okumura M."/>
            <person name="Phillips J."/>
            <person name="Pollak B."/>
            <person name="Reinders A."/>
            <person name="Rovekamp M."/>
            <person name="Sano R."/>
            <person name="Sawa S."/>
            <person name="Schmid M.W."/>
            <person name="Shirakawa M."/>
            <person name="Solano R."/>
            <person name="Spunde A."/>
            <person name="Suetsugu N."/>
            <person name="Sugano S."/>
            <person name="Sugiyama A."/>
            <person name="Sun R."/>
            <person name="Suzuki Y."/>
            <person name="Takenaka M."/>
            <person name="Takezawa D."/>
            <person name="Tomogane H."/>
            <person name="Tsuzuki M."/>
            <person name="Ueda T."/>
            <person name="Umeda M."/>
            <person name="Ward J.M."/>
            <person name="Watanabe Y."/>
            <person name="Yazaki K."/>
            <person name="Yokoyama R."/>
            <person name="Yoshitake Y."/>
            <person name="Yotsui I."/>
            <person name="Zachgo S."/>
            <person name="Schmutz J."/>
        </authorList>
    </citation>
    <scope>NUCLEOTIDE SEQUENCE [LARGE SCALE GENOMIC DNA]</scope>
    <source>
        <strain evidence="3">Tak-1</strain>
    </source>
</reference>
<dbReference type="Gramene" id="Mp4g02030.1">
    <property type="protein sequence ID" value="Mp4g02030.1.cds"/>
    <property type="gene ID" value="Mp4g02030"/>
</dbReference>
<organism evidence="2 3">
    <name type="scientific">Marchantia polymorpha</name>
    <name type="common">Common liverwort</name>
    <name type="synonym">Marchantia aquatica</name>
    <dbReference type="NCBI Taxonomy" id="3197"/>
    <lineage>
        <taxon>Eukaryota</taxon>
        <taxon>Viridiplantae</taxon>
        <taxon>Streptophyta</taxon>
        <taxon>Embryophyta</taxon>
        <taxon>Marchantiophyta</taxon>
        <taxon>Marchantiopsida</taxon>
        <taxon>Marchantiidae</taxon>
        <taxon>Marchantiales</taxon>
        <taxon>Marchantiaceae</taxon>
        <taxon>Marchantia</taxon>
    </lineage>
</organism>
<feature type="compositionally biased region" description="Basic and acidic residues" evidence="1">
    <location>
        <begin position="111"/>
        <end position="135"/>
    </location>
</feature>
<dbReference type="AlphaFoldDB" id="A0A2R6WKV1"/>
<keyword evidence="3" id="KW-1185">Reference proteome</keyword>
<protein>
    <submittedName>
        <fullName evidence="2">Uncharacterized protein</fullName>
    </submittedName>
</protein>
<feature type="region of interest" description="Disordered" evidence="1">
    <location>
        <begin position="1"/>
        <end position="74"/>
    </location>
</feature>
<sequence>MEDLDHHKTEHHYRRVDSPRRGDLSMSDPGSHHKHSPTLEPFPEREVHSCNERKRAQEVEGLGDLPPRRNSYSEGDISLINKWEGKIAAKVGNGPVGRALHEHREKKKEKKKMEELEKKHEDETGKLKDQGRLSF</sequence>